<evidence type="ECO:0000256" key="1">
    <source>
        <dbReference type="ARBA" id="ARBA00009350"/>
    </source>
</evidence>
<dbReference type="EMBL" id="CP063144">
    <property type="protein sequence ID" value="QOR94758.1"/>
    <property type="molecule type" value="Genomic_DNA"/>
</dbReference>
<dbReference type="AlphaFoldDB" id="A0A7M1UR70"/>
<accession>A0A7M1UR70</accession>
<dbReference type="InterPro" id="IPR036388">
    <property type="entry name" value="WH-like_DNA-bd_sf"/>
</dbReference>
<dbReference type="KEGG" id="tcs:IMZ38_02170"/>
<dbReference type="InterPro" id="IPR013324">
    <property type="entry name" value="RNA_pol_sigma_r3/r4-like"/>
</dbReference>
<evidence type="ECO:0000313" key="3">
    <source>
        <dbReference type="Proteomes" id="UP000593766"/>
    </source>
</evidence>
<dbReference type="SUPFAM" id="SSF88659">
    <property type="entry name" value="Sigma3 and sigma4 domains of RNA polymerase sigma factors"/>
    <property type="match status" value="1"/>
</dbReference>
<proteinExistence type="inferred from homology"/>
<name>A0A7M1UR70_9CREN</name>
<dbReference type="GeneID" id="59454186"/>
<dbReference type="PANTHER" id="PTHR37478:SF2">
    <property type="entry name" value="UPF0251 PROTEIN TK0562"/>
    <property type="match status" value="1"/>
</dbReference>
<sequence>MPRRCCHRWGRYRVRAQVESSLGVTDIFYLPVKPVAGFNPGECVEIYDFEIEAFSLVHYQGLTTDEASERLKLSKTTFWRILEQARFKLAKALIEHKPIRVVSSKQESGGSSP</sequence>
<comment type="similarity">
    <text evidence="1">Belongs to the UPF0251 family.</text>
</comment>
<dbReference type="OrthoDB" id="31580at2157"/>
<evidence type="ECO:0000313" key="2">
    <source>
        <dbReference type="EMBL" id="QOR94758.1"/>
    </source>
</evidence>
<protein>
    <submittedName>
        <fullName evidence="2">DUF134 domain-containing protein</fullName>
    </submittedName>
</protein>
<gene>
    <name evidence="2" type="ORF">IMZ38_02170</name>
</gene>
<dbReference type="InterPro" id="IPR002852">
    <property type="entry name" value="UPF0251"/>
</dbReference>
<organism evidence="2 3">
    <name type="scientific">Thermosphaera chiliense</name>
    <dbReference type="NCBI Taxonomy" id="3402707"/>
    <lineage>
        <taxon>Archaea</taxon>
        <taxon>Thermoproteota</taxon>
        <taxon>Thermoprotei</taxon>
        <taxon>Desulfurococcales</taxon>
        <taxon>Desulfurococcaceae</taxon>
        <taxon>Thermosphaera</taxon>
    </lineage>
</organism>
<dbReference type="Gene3D" id="1.10.10.10">
    <property type="entry name" value="Winged helix-like DNA-binding domain superfamily/Winged helix DNA-binding domain"/>
    <property type="match status" value="1"/>
</dbReference>
<reference evidence="2 3" key="1">
    <citation type="submission" date="2020-10" db="EMBL/GenBank/DDBJ databases">
        <title>Complete genome sequence of Thermosphaera aggregans strain 3507.</title>
        <authorList>
            <person name="Zayulina K.S."/>
            <person name="Elcheninov A.G."/>
            <person name="Toshchakov S.V."/>
            <person name="Kublanov I.V."/>
            <person name="Kochetkova T.V."/>
        </authorList>
    </citation>
    <scope>NUCLEOTIDE SEQUENCE [LARGE SCALE GENOMIC DNA]</scope>
    <source>
        <strain evidence="2 3">3507</strain>
    </source>
</reference>
<dbReference type="RefSeq" id="WP_193436555.1">
    <property type="nucleotide sequence ID" value="NZ_CP063144.1"/>
</dbReference>
<dbReference type="PANTHER" id="PTHR37478">
    <property type="match status" value="1"/>
</dbReference>
<dbReference type="Pfam" id="PF02001">
    <property type="entry name" value="DUF134"/>
    <property type="match status" value="1"/>
</dbReference>
<keyword evidence="3" id="KW-1185">Reference proteome</keyword>
<dbReference type="Proteomes" id="UP000593766">
    <property type="component" value="Chromosome"/>
</dbReference>